<proteinExistence type="predicted"/>
<evidence type="ECO:0000313" key="3">
    <source>
        <dbReference type="Proteomes" id="UP000242715"/>
    </source>
</evidence>
<sequence length="168" mass="19003">MASRFDMLCDVLPGRDSWKFKVGVLRKWSISSFMKPNEMNSLEMVLIDEKGGKIHASLSFIKLFVCYVVSRCHSNEREHISDGKVTKMVVLELTDTSGKFQCALFGDYVDELQSALAKSPYVWLMAKVGAILLANATWVVTPDSGAFYCKGYDKHVYVTIPRYRSIEV</sequence>
<reference evidence="3" key="1">
    <citation type="journal article" date="2017" name="Front. Plant Sci.">
        <title>Climate Clever Clovers: New Paradigm to Reduce the Environmental Footprint of Ruminants by Breeding Low Methanogenic Forages Utilizing Haplotype Variation.</title>
        <authorList>
            <person name="Kaur P."/>
            <person name="Appels R."/>
            <person name="Bayer P.E."/>
            <person name="Keeble-Gagnere G."/>
            <person name="Wang J."/>
            <person name="Hirakawa H."/>
            <person name="Shirasawa K."/>
            <person name="Vercoe P."/>
            <person name="Stefanova K."/>
            <person name="Durmic Z."/>
            <person name="Nichols P."/>
            <person name="Revell C."/>
            <person name="Isobe S.N."/>
            <person name="Edwards D."/>
            <person name="Erskine W."/>
        </authorList>
    </citation>
    <scope>NUCLEOTIDE SEQUENCE [LARGE SCALE GENOMIC DNA]</scope>
    <source>
        <strain evidence="3">cv. Daliak</strain>
    </source>
</reference>
<accession>A0A2Z6PIC4</accession>
<evidence type="ECO:0000259" key="1">
    <source>
        <dbReference type="Pfam" id="PF02721"/>
    </source>
</evidence>
<organism evidence="2 3">
    <name type="scientific">Trifolium subterraneum</name>
    <name type="common">Subterranean clover</name>
    <dbReference type="NCBI Taxonomy" id="3900"/>
    <lineage>
        <taxon>Eukaryota</taxon>
        <taxon>Viridiplantae</taxon>
        <taxon>Streptophyta</taxon>
        <taxon>Embryophyta</taxon>
        <taxon>Tracheophyta</taxon>
        <taxon>Spermatophyta</taxon>
        <taxon>Magnoliopsida</taxon>
        <taxon>eudicotyledons</taxon>
        <taxon>Gunneridae</taxon>
        <taxon>Pentapetalae</taxon>
        <taxon>rosids</taxon>
        <taxon>fabids</taxon>
        <taxon>Fabales</taxon>
        <taxon>Fabaceae</taxon>
        <taxon>Papilionoideae</taxon>
        <taxon>50 kb inversion clade</taxon>
        <taxon>NPAAA clade</taxon>
        <taxon>Hologalegina</taxon>
        <taxon>IRL clade</taxon>
        <taxon>Trifolieae</taxon>
        <taxon>Trifolium</taxon>
    </lineage>
</organism>
<dbReference type="EMBL" id="DF974654">
    <property type="protein sequence ID" value="GAU49925.1"/>
    <property type="molecule type" value="Genomic_DNA"/>
</dbReference>
<dbReference type="OrthoDB" id="1914402at2759"/>
<dbReference type="Gene3D" id="2.40.50.140">
    <property type="entry name" value="Nucleic acid-binding proteins"/>
    <property type="match status" value="1"/>
</dbReference>
<feature type="domain" description="Replication protein A 70 kDa DNA-binding subunit B/D first OB fold" evidence="1">
    <location>
        <begin position="5"/>
        <end position="59"/>
    </location>
</feature>
<dbReference type="Proteomes" id="UP000242715">
    <property type="component" value="Unassembled WGS sequence"/>
</dbReference>
<protein>
    <recommendedName>
        <fullName evidence="1">Replication protein A 70 kDa DNA-binding subunit B/D first OB fold domain-containing protein</fullName>
    </recommendedName>
</protein>
<evidence type="ECO:0000313" key="2">
    <source>
        <dbReference type="EMBL" id="GAU49925.1"/>
    </source>
</evidence>
<dbReference type="InterPro" id="IPR003871">
    <property type="entry name" value="RFA1B/D_OB_1st"/>
</dbReference>
<dbReference type="AlphaFoldDB" id="A0A2Z6PIC4"/>
<keyword evidence="3" id="KW-1185">Reference proteome</keyword>
<dbReference type="Pfam" id="PF02721">
    <property type="entry name" value="DUF223"/>
    <property type="match status" value="1"/>
</dbReference>
<dbReference type="InterPro" id="IPR012340">
    <property type="entry name" value="NA-bd_OB-fold"/>
</dbReference>
<gene>
    <name evidence="2" type="ORF">TSUD_408260</name>
</gene>
<name>A0A2Z6PIC4_TRISU</name>